<dbReference type="AlphaFoldDB" id="A0ABD1ZJ49"/>
<evidence type="ECO:0000313" key="3">
    <source>
        <dbReference type="Proteomes" id="UP001605036"/>
    </source>
</evidence>
<organism evidence="2 3">
    <name type="scientific">Riccia fluitans</name>
    <dbReference type="NCBI Taxonomy" id="41844"/>
    <lineage>
        <taxon>Eukaryota</taxon>
        <taxon>Viridiplantae</taxon>
        <taxon>Streptophyta</taxon>
        <taxon>Embryophyta</taxon>
        <taxon>Marchantiophyta</taxon>
        <taxon>Marchantiopsida</taxon>
        <taxon>Marchantiidae</taxon>
        <taxon>Marchantiales</taxon>
        <taxon>Ricciaceae</taxon>
        <taxon>Riccia</taxon>
    </lineage>
</organism>
<dbReference type="Proteomes" id="UP001605036">
    <property type="component" value="Unassembled WGS sequence"/>
</dbReference>
<comment type="caution">
    <text evidence="2">The sequence shown here is derived from an EMBL/GenBank/DDBJ whole genome shotgun (WGS) entry which is preliminary data.</text>
</comment>
<proteinExistence type="predicted"/>
<dbReference type="EMBL" id="JBHFFA010000001">
    <property type="protein sequence ID" value="KAL2651478.1"/>
    <property type="molecule type" value="Genomic_DNA"/>
</dbReference>
<keyword evidence="3" id="KW-1185">Reference proteome</keyword>
<reference evidence="2 3" key="1">
    <citation type="submission" date="2024-09" db="EMBL/GenBank/DDBJ databases">
        <title>Chromosome-scale assembly of Riccia fluitans.</title>
        <authorList>
            <person name="Paukszto L."/>
            <person name="Sawicki J."/>
            <person name="Karawczyk K."/>
            <person name="Piernik-Szablinska J."/>
            <person name="Szczecinska M."/>
            <person name="Mazdziarz M."/>
        </authorList>
    </citation>
    <scope>NUCLEOTIDE SEQUENCE [LARGE SCALE GENOMIC DNA]</scope>
    <source>
        <strain evidence="2">Rf_01</strain>
        <tissue evidence="2">Aerial parts of the thallus</tissue>
    </source>
</reference>
<feature type="region of interest" description="Disordered" evidence="1">
    <location>
        <begin position="1"/>
        <end position="20"/>
    </location>
</feature>
<feature type="compositionally biased region" description="Basic and acidic residues" evidence="1">
    <location>
        <begin position="1"/>
        <end position="11"/>
    </location>
</feature>
<sequence length="122" mass="12837">MDRKEREKNDGESQGLASWSRIGSQGRYSLARAVKDHGSEAASPAWSACRAERSANFAASVGESEFGPIGSECNSTERYLPAVEFDDASASGRCYANNGGLRPSGIPDPRLRDSAGKGGAVP</sequence>
<evidence type="ECO:0000256" key="1">
    <source>
        <dbReference type="SAM" id="MobiDB-lite"/>
    </source>
</evidence>
<gene>
    <name evidence="2" type="ORF">R1flu_019606</name>
</gene>
<protein>
    <submittedName>
        <fullName evidence="2">Uncharacterized protein</fullName>
    </submittedName>
</protein>
<evidence type="ECO:0000313" key="2">
    <source>
        <dbReference type="EMBL" id="KAL2651478.1"/>
    </source>
</evidence>
<feature type="region of interest" description="Disordered" evidence="1">
    <location>
        <begin position="97"/>
        <end position="122"/>
    </location>
</feature>
<accession>A0ABD1ZJ49</accession>
<name>A0ABD1ZJ49_9MARC</name>